<evidence type="ECO:0000256" key="1">
    <source>
        <dbReference type="ARBA" id="ARBA00010884"/>
    </source>
</evidence>
<dbReference type="SUPFAM" id="SSF53474">
    <property type="entry name" value="alpha/beta-Hydrolases"/>
    <property type="match status" value="1"/>
</dbReference>
<keyword evidence="2" id="KW-0812">Transmembrane</keyword>
<evidence type="ECO:0000256" key="2">
    <source>
        <dbReference type="SAM" id="Phobius"/>
    </source>
</evidence>
<comment type="caution">
    <text evidence="3">The sequence shown here is derived from an EMBL/GenBank/DDBJ whole genome shotgun (WGS) entry which is preliminary data.</text>
</comment>
<dbReference type="EMBL" id="CAICTM010002160">
    <property type="protein sequence ID" value="CAB9528172.1"/>
    <property type="molecule type" value="Genomic_DNA"/>
</dbReference>
<organism evidence="3 4">
    <name type="scientific">Seminavis robusta</name>
    <dbReference type="NCBI Taxonomy" id="568900"/>
    <lineage>
        <taxon>Eukaryota</taxon>
        <taxon>Sar</taxon>
        <taxon>Stramenopiles</taxon>
        <taxon>Ochrophyta</taxon>
        <taxon>Bacillariophyta</taxon>
        <taxon>Bacillariophyceae</taxon>
        <taxon>Bacillariophycidae</taxon>
        <taxon>Naviculales</taxon>
        <taxon>Naviculaceae</taxon>
        <taxon>Seminavis</taxon>
    </lineage>
</organism>
<keyword evidence="4" id="KW-1185">Reference proteome</keyword>
<sequence>MANNEWSIEAFCSQQDALDGSLQPQNSVFLERLGLSSLHPVCESNQTYYGSFNEDVPPVGPLNMDFLEIHEGSPLQGVVTYCYKTFPALLSACTLWLLLFAGIIAPLGCMFLMKVSRQQSSPTSTGTLNSTNTGSPPSAALILMTVVSSMVLMLDQLYVHDFGSSYGTTLFAFSFVMSLRACNQFRMWRVQGYLVILGLFALVWSLLPNQHSLSEPVSVNEGLYYDARNPMIQRVVSLWDPVTRTYSPELGATPWMATGDARTGLPFVLNNVNAAAFPNWVRVWLPTTTSPDPDVLALDISFPEEGHSPSTPVYLVFHGLNGGNNEGYIRDLTKRRNKAGSTVVVMIARGMMDTPVRSWSFFHAARLSDAHDASKALRRVLDPSQLLVGVGYSMGAIVLNNYVAHYGPRVALDAAFTVSGALDARYQLQDERSRNLWQPLLADTLKTRLLINKHGRKIQERLTNADLVQLMRATSVVDTDKVSSTVYHGFDTVESYYAAMSALGDIPEEDYYKNSTMVASGKKISSVSIPLCVLHALDDPIASWRTIVSSEGFMRPERLTTSGDGNLMLLLTKRGGHVGWPLGWFSPNRQWEFMNEAVANFADAVAKAKGELETEECSAEN</sequence>
<dbReference type="Gene3D" id="3.40.50.1820">
    <property type="entry name" value="alpha/beta hydrolase"/>
    <property type="match status" value="1"/>
</dbReference>
<protein>
    <submittedName>
        <fullName evidence="3">Phospholipase ABHD3</fullName>
    </submittedName>
</protein>
<dbReference type="OrthoDB" id="247542at2759"/>
<dbReference type="InterPro" id="IPR029058">
    <property type="entry name" value="AB_hydrolase_fold"/>
</dbReference>
<proteinExistence type="inferred from homology"/>
<dbReference type="PANTHER" id="PTHR10794:SF63">
    <property type="entry name" value="ALPHA_BETA HYDROLASE 1, ISOFORM A"/>
    <property type="match status" value="1"/>
</dbReference>
<keyword evidence="2" id="KW-0472">Membrane</keyword>
<dbReference type="InterPro" id="IPR050960">
    <property type="entry name" value="AB_hydrolase_4_sf"/>
</dbReference>
<dbReference type="GO" id="GO:0034338">
    <property type="term" value="F:short-chain carboxylesterase activity"/>
    <property type="evidence" value="ECO:0007669"/>
    <property type="project" value="TreeGrafter"/>
</dbReference>
<evidence type="ECO:0000313" key="3">
    <source>
        <dbReference type="EMBL" id="CAB9528172.1"/>
    </source>
</evidence>
<name>A0A9N8EU16_9STRA</name>
<feature type="transmembrane region" description="Helical" evidence="2">
    <location>
        <begin position="190"/>
        <end position="207"/>
    </location>
</feature>
<dbReference type="AlphaFoldDB" id="A0A9N8EU16"/>
<evidence type="ECO:0000313" key="4">
    <source>
        <dbReference type="Proteomes" id="UP001153069"/>
    </source>
</evidence>
<gene>
    <name evidence="3" type="ORF">SEMRO_2162_G317200.1</name>
</gene>
<comment type="similarity">
    <text evidence="1">Belongs to the AB hydrolase superfamily. AB hydrolase 4 family.</text>
</comment>
<reference evidence="3" key="1">
    <citation type="submission" date="2020-06" db="EMBL/GenBank/DDBJ databases">
        <authorList>
            <consortium name="Plant Systems Biology data submission"/>
        </authorList>
    </citation>
    <scope>NUCLEOTIDE SEQUENCE</scope>
    <source>
        <strain evidence="3">D6</strain>
    </source>
</reference>
<dbReference type="Proteomes" id="UP001153069">
    <property type="component" value="Unassembled WGS sequence"/>
</dbReference>
<feature type="transmembrane region" description="Helical" evidence="2">
    <location>
        <begin position="88"/>
        <end position="113"/>
    </location>
</feature>
<dbReference type="PANTHER" id="PTHR10794">
    <property type="entry name" value="ABHYDROLASE DOMAIN-CONTAINING PROTEIN"/>
    <property type="match status" value="1"/>
</dbReference>
<accession>A0A9N8EU16</accession>
<dbReference type="GO" id="GO:0047372">
    <property type="term" value="F:monoacylglycerol lipase activity"/>
    <property type="evidence" value="ECO:0007669"/>
    <property type="project" value="TreeGrafter"/>
</dbReference>
<feature type="transmembrane region" description="Helical" evidence="2">
    <location>
        <begin position="166"/>
        <end position="183"/>
    </location>
</feature>
<keyword evidence="2" id="KW-1133">Transmembrane helix</keyword>